<gene>
    <name evidence="2" type="ORF">GC105_02635</name>
</gene>
<dbReference type="AlphaFoldDB" id="A0A6A7K5S6"/>
<feature type="transmembrane region" description="Helical" evidence="1">
    <location>
        <begin position="39"/>
        <end position="60"/>
    </location>
</feature>
<sequence>MEILLELVFEIVVEGIFAGVYYVFNKFFKDKVTTKTAKIISATLTAIIIVGAVIILIYILDKLINTN</sequence>
<keyword evidence="1" id="KW-0812">Transmembrane</keyword>
<evidence type="ECO:0000256" key="1">
    <source>
        <dbReference type="SAM" id="Phobius"/>
    </source>
</evidence>
<accession>A0A6A7K5S6</accession>
<feature type="transmembrane region" description="Helical" evidence="1">
    <location>
        <begin position="7"/>
        <end position="24"/>
    </location>
</feature>
<keyword evidence="3" id="KW-1185">Reference proteome</keyword>
<organism evidence="2 3">
    <name type="scientific">Alkalibaculum sporogenes</name>
    <dbReference type="NCBI Taxonomy" id="2655001"/>
    <lineage>
        <taxon>Bacteria</taxon>
        <taxon>Bacillati</taxon>
        <taxon>Bacillota</taxon>
        <taxon>Clostridia</taxon>
        <taxon>Eubacteriales</taxon>
        <taxon>Eubacteriaceae</taxon>
        <taxon>Alkalibaculum</taxon>
    </lineage>
</organism>
<keyword evidence="1" id="KW-0472">Membrane</keyword>
<name>A0A6A7K5S6_9FIRM</name>
<dbReference type="RefSeq" id="WP_152801410.1">
    <property type="nucleotide sequence ID" value="NZ_WHNX01000003.1"/>
</dbReference>
<keyword evidence="1" id="KW-1133">Transmembrane helix</keyword>
<evidence type="ECO:0000313" key="3">
    <source>
        <dbReference type="Proteomes" id="UP000440004"/>
    </source>
</evidence>
<protein>
    <submittedName>
        <fullName evidence="2">Uncharacterized protein</fullName>
    </submittedName>
</protein>
<dbReference type="EMBL" id="WHNX01000003">
    <property type="protein sequence ID" value="MPW24691.1"/>
    <property type="molecule type" value="Genomic_DNA"/>
</dbReference>
<evidence type="ECO:0000313" key="2">
    <source>
        <dbReference type="EMBL" id="MPW24691.1"/>
    </source>
</evidence>
<reference evidence="2 3" key="1">
    <citation type="submission" date="2019-10" db="EMBL/GenBank/DDBJ databases">
        <title>Alkalibaculum tamaniensis sp.nov., a new alkaliphilic acetogen, isolated on methoxylated aromatics from a mud volcano.</title>
        <authorList>
            <person name="Khomyakova M.A."/>
            <person name="Merkel A.Y."/>
            <person name="Bonch-Osmolovskaya E.A."/>
            <person name="Slobodkin A.I."/>
        </authorList>
    </citation>
    <scope>NUCLEOTIDE SEQUENCE [LARGE SCALE GENOMIC DNA]</scope>
    <source>
        <strain evidence="2 3">M08DMB</strain>
    </source>
</reference>
<dbReference type="Proteomes" id="UP000440004">
    <property type="component" value="Unassembled WGS sequence"/>
</dbReference>
<proteinExistence type="predicted"/>
<comment type="caution">
    <text evidence="2">The sequence shown here is derived from an EMBL/GenBank/DDBJ whole genome shotgun (WGS) entry which is preliminary data.</text>
</comment>